<dbReference type="EMBL" id="SMKX01000002">
    <property type="protein sequence ID" value="TDD63238.1"/>
    <property type="molecule type" value="Genomic_DNA"/>
</dbReference>
<dbReference type="InterPro" id="IPR000515">
    <property type="entry name" value="MetI-like"/>
</dbReference>
<gene>
    <name evidence="9" type="ORF">E1263_01010</name>
</gene>
<dbReference type="OrthoDB" id="3341820at2"/>
<keyword evidence="6 7" id="KW-0472">Membrane</keyword>
<keyword evidence="2 7" id="KW-0813">Transport</keyword>
<evidence type="ECO:0000256" key="4">
    <source>
        <dbReference type="ARBA" id="ARBA00022692"/>
    </source>
</evidence>
<feature type="domain" description="ABC transmembrane type-1" evidence="8">
    <location>
        <begin position="70"/>
        <end position="287"/>
    </location>
</feature>
<evidence type="ECO:0000256" key="6">
    <source>
        <dbReference type="ARBA" id="ARBA00023136"/>
    </source>
</evidence>
<dbReference type="CDD" id="cd06261">
    <property type="entry name" value="TM_PBP2"/>
    <property type="match status" value="1"/>
</dbReference>
<feature type="transmembrane region" description="Helical" evidence="7">
    <location>
        <begin position="158"/>
        <end position="181"/>
    </location>
</feature>
<dbReference type="AlphaFoldDB" id="A0A4R4ZVK3"/>
<name>A0A4R4ZVK3_9ACTN</name>
<sequence>MSRRTDLGKIYLVLIPFLLLFLAFTVWPLVRTVQFSLHDFDGIGALGDSPNVGLDNYKTVLTDPLFGKAYANTWAFTIGQTLIKLPLSFLIALLLTRPWLRWPAFFRTVFFLPWLMPASIVAMVFGYLLSPSDGAINQLLTALHLTDQPIDFLRSGPIAFATIAVISTWQIMGQYVIFWMAALQLVPPNLLEAAEVDGAGALQRLWHIILPLVRPMGVIIASLGLIWSLGIFDWVQILTSGGPGTDTYVINYYVYEMAFAQARPQFGTSSAAAFVFGITVLIVYALVGKLVGRAQLKRKEYGV</sequence>
<dbReference type="PANTHER" id="PTHR43227:SF11">
    <property type="entry name" value="BLL4140 PROTEIN"/>
    <property type="match status" value="1"/>
</dbReference>
<dbReference type="Proteomes" id="UP000295124">
    <property type="component" value="Unassembled WGS sequence"/>
</dbReference>
<accession>A0A4R4ZVK3</accession>
<keyword evidence="4 7" id="KW-0812">Transmembrane</keyword>
<evidence type="ECO:0000313" key="10">
    <source>
        <dbReference type="Proteomes" id="UP000295124"/>
    </source>
</evidence>
<feature type="transmembrane region" description="Helical" evidence="7">
    <location>
        <begin position="271"/>
        <end position="291"/>
    </location>
</feature>
<dbReference type="RefSeq" id="WP_132164293.1">
    <property type="nucleotide sequence ID" value="NZ_SMKX01000002.1"/>
</dbReference>
<keyword evidence="3" id="KW-1003">Cell membrane</keyword>
<dbReference type="InterPro" id="IPR035906">
    <property type="entry name" value="MetI-like_sf"/>
</dbReference>
<comment type="caution">
    <text evidence="9">The sequence shown here is derived from an EMBL/GenBank/DDBJ whole genome shotgun (WGS) entry which is preliminary data.</text>
</comment>
<evidence type="ECO:0000256" key="5">
    <source>
        <dbReference type="ARBA" id="ARBA00022989"/>
    </source>
</evidence>
<dbReference type="PANTHER" id="PTHR43227">
    <property type="entry name" value="BLL4140 PROTEIN"/>
    <property type="match status" value="1"/>
</dbReference>
<feature type="transmembrane region" description="Helical" evidence="7">
    <location>
        <begin position="108"/>
        <end position="129"/>
    </location>
</feature>
<dbReference type="PROSITE" id="PS50928">
    <property type="entry name" value="ABC_TM1"/>
    <property type="match status" value="1"/>
</dbReference>
<feature type="transmembrane region" description="Helical" evidence="7">
    <location>
        <begin position="74"/>
        <end position="96"/>
    </location>
</feature>
<evidence type="ECO:0000313" key="9">
    <source>
        <dbReference type="EMBL" id="TDD63238.1"/>
    </source>
</evidence>
<dbReference type="Gene3D" id="1.10.3720.10">
    <property type="entry name" value="MetI-like"/>
    <property type="match status" value="1"/>
</dbReference>
<feature type="transmembrane region" description="Helical" evidence="7">
    <location>
        <begin position="212"/>
        <end position="232"/>
    </location>
</feature>
<dbReference type="GO" id="GO:0055085">
    <property type="term" value="P:transmembrane transport"/>
    <property type="evidence" value="ECO:0007669"/>
    <property type="project" value="InterPro"/>
</dbReference>
<keyword evidence="5 7" id="KW-1133">Transmembrane helix</keyword>
<evidence type="ECO:0000256" key="3">
    <source>
        <dbReference type="ARBA" id="ARBA00022475"/>
    </source>
</evidence>
<evidence type="ECO:0000256" key="2">
    <source>
        <dbReference type="ARBA" id="ARBA00022448"/>
    </source>
</evidence>
<dbReference type="InterPro" id="IPR050809">
    <property type="entry name" value="UgpAE/MalFG_permease"/>
</dbReference>
<evidence type="ECO:0000256" key="7">
    <source>
        <dbReference type="RuleBase" id="RU363032"/>
    </source>
</evidence>
<dbReference type="SUPFAM" id="SSF161098">
    <property type="entry name" value="MetI-like"/>
    <property type="match status" value="1"/>
</dbReference>
<protein>
    <submittedName>
        <fullName evidence="9">Sugar ABC transporter permease</fullName>
    </submittedName>
</protein>
<evidence type="ECO:0000256" key="1">
    <source>
        <dbReference type="ARBA" id="ARBA00004651"/>
    </source>
</evidence>
<dbReference type="GO" id="GO:0005886">
    <property type="term" value="C:plasma membrane"/>
    <property type="evidence" value="ECO:0007669"/>
    <property type="project" value="UniProtKB-SubCell"/>
</dbReference>
<reference evidence="9 10" key="1">
    <citation type="submission" date="2019-03" db="EMBL/GenBank/DDBJ databases">
        <title>Draft genome sequences of novel Actinobacteria.</title>
        <authorList>
            <person name="Sahin N."/>
            <person name="Ay H."/>
            <person name="Saygin H."/>
        </authorList>
    </citation>
    <scope>NUCLEOTIDE SEQUENCE [LARGE SCALE GENOMIC DNA]</scope>
    <source>
        <strain evidence="9 10">JCM 13523</strain>
    </source>
</reference>
<feature type="transmembrane region" description="Helical" evidence="7">
    <location>
        <begin position="12"/>
        <end position="30"/>
    </location>
</feature>
<keyword evidence="10" id="KW-1185">Reference proteome</keyword>
<comment type="subcellular location">
    <subcellularLocation>
        <location evidence="1 7">Cell membrane</location>
        <topology evidence="1 7">Multi-pass membrane protein</topology>
    </subcellularLocation>
</comment>
<organism evidence="9 10">
    <name type="scientific">Kribbella antibiotica</name>
    <dbReference type="NCBI Taxonomy" id="190195"/>
    <lineage>
        <taxon>Bacteria</taxon>
        <taxon>Bacillati</taxon>
        <taxon>Actinomycetota</taxon>
        <taxon>Actinomycetes</taxon>
        <taxon>Propionibacteriales</taxon>
        <taxon>Kribbellaceae</taxon>
        <taxon>Kribbella</taxon>
    </lineage>
</organism>
<dbReference type="Pfam" id="PF00528">
    <property type="entry name" value="BPD_transp_1"/>
    <property type="match status" value="1"/>
</dbReference>
<comment type="similarity">
    <text evidence="7">Belongs to the binding-protein-dependent transport system permease family.</text>
</comment>
<proteinExistence type="inferred from homology"/>
<evidence type="ECO:0000259" key="8">
    <source>
        <dbReference type="PROSITE" id="PS50928"/>
    </source>
</evidence>